<keyword evidence="2" id="KW-0812">Transmembrane</keyword>
<proteinExistence type="predicted"/>
<accession>M1VVU3</accession>
<dbReference type="OrthoDB" id="4961448at2759"/>
<dbReference type="EMBL" id="CAGA01000019">
    <property type="protein sequence ID" value="CCE30122.1"/>
    <property type="molecule type" value="Genomic_DNA"/>
</dbReference>
<keyword evidence="2" id="KW-1133">Transmembrane helix</keyword>
<evidence type="ECO:0000313" key="4">
    <source>
        <dbReference type="Proteomes" id="UP000016801"/>
    </source>
</evidence>
<feature type="compositionally biased region" description="Pro residues" evidence="1">
    <location>
        <begin position="424"/>
        <end position="439"/>
    </location>
</feature>
<keyword evidence="4" id="KW-1185">Reference proteome</keyword>
<evidence type="ECO:0000313" key="3">
    <source>
        <dbReference type="EMBL" id="CCE30122.1"/>
    </source>
</evidence>
<feature type="region of interest" description="Disordered" evidence="1">
    <location>
        <begin position="1"/>
        <end position="71"/>
    </location>
</feature>
<protein>
    <submittedName>
        <fullName evidence="3">Uncharacterized protein</fullName>
    </submittedName>
</protein>
<comment type="caution">
    <text evidence="3">The sequence shown here is derived from an EMBL/GenBank/DDBJ whole genome shotgun (WGS) entry which is preliminary data.</text>
</comment>
<feature type="compositionally biased region" description="Polar residues" evidence="1">
    <location>
        <begin position="385"/>
        <end position="394"/>
    </location>
</feature>
<organism evidence="3 4">
    <name type="scientific">Claviceps purpurea (strain 20.1)</name>
    <name type="common">Ergot fungus</name>
    <name type="synonym">Sphacelia segetum</name>
    <dbReference type="NCBI Taxonomy" id="1111077"/>
    <lineage>
        <taxon>Eukaryota</taxon>
        <taxon>Fungi</taxon>
        <taxon>Dikarya</taxon>
        <taxon>Ascomycota</taxon>
        <taxon>Pezizomycotina</taxon>
        <taxon>Sordariomycetes</taxon>
        <taxon>Hypocreomycetidae</taxon>
        <taxon>Hypocreales</taxon>
        <taxon>Clavicipitaceae</taxon>
        <taxon>Claviceps</taxon>
    </lineage>
</organism>
<dbReference type="AlphaFoldDB" id="M1VVU3"/>
<feature type="region of interest" description="Disordered" evidence="1">
    <location>
        <begin position="372"/>
        <end position="449"/>
    </location>
</feature>
<evidence type="ECO:0000256" key="2">
    <source>
        <dbReference type="SAM" id="Phobius"/>
    </source>
</evidence>
<feature type="compositionally biased region" description="Low complexity" evidence="1">
    <location>
        <begin position="395"/>
        <end position="411"/>
    </location>
</feature>
<name>M1VVU3_CLAP2</name>
<keyword evidence="2" id="KW-0472">Membrane</keyword>
<sequence length="505" mass="53268">MAAAGITGSGGSKNARYTRHKGTRGMIDIPEGKNDDQASVNPRAETGHHDLVKSRPRSRGGGSGGCDVDVATPAIGATSTETENQSETTTATGSATVTTSVTTVSPMTNLPGQGFADGKIAVRNAPRHPPSTSLKTSIFSQSLDGHESAIESTALTAKNSAIGNRIPTTVAVTIALATVAGVALLAAAVFLWMLCRRRRSGNLISRKAKSGISAPSVPIALKVLPRPCTYQSSASPAIPAPIAEIDRSIRSAPSFVTNTAAPECLVGPASSSVLSFKDDRDGGGPWWKIYGGLGQETTSIGSNIVKAPSQQPSIPPPMLMERKFHPSINGSTVSKVSVTSMPKSHRGHVRGRHTPLVARNLDANWQLPISPITSVRPPRQDDITGVTTSSASLIPNTTYKYSSPTSPPSTSGKRSIREPVLENPGPPPDGPLSLPPPKTHPINSSLPPTKLRRDILCPEEVGMAISGPSSSSIAVEKPYYQVWCDAYRWQPPPTRKENIFSEEWI</sequence>
<dbReference type="VEuPathDB" id="FungiDB:CPUR_03970"/>
<evidence type="ECO:0000256" key="1">
    <source>
        <dbReference type="SAM" id="MobiDB-lite"/>
    </source>
</evidence>
<dbReference type="Proteomes" id="UP000016801">
    <property type="component" value="Unassembled WGS sequence"/>
</dbReference>
<reference evidence="3 4" key="1">
    <citation type="journal article" date="2013" name="PLoS Genet.">
        <title>Plant-symbiotic fungi as chemical engineers: Multi-genome analysis of the Clavicipitaceae reveals dynamics of alkaloid loci.</title>
        <authorList>
            <person name="Schardl C.L."/>
            <person name="Young C.A."/>
            <person name="Hesse U."/>
            <person name="Amyotte S.G."/>
            <person name="Andreeva K."/>
            <person name="Calie P.J."/>
            <person name="Fleetwood D.J."/>
            <person name="Haws D.C."/>
            <person name="Moore N."/>
            <person name="Oeser B."/>
            <person name="Panaccione D.G."/>
            <person name="Schweri K.K."/>
            <person name="Voisey C.R."/>
            <person name="Farman M.L."/>
            <person name="Jaromczyk J.W."/>
            <person name="Roe B.A."/>
            <person name="O'Sullivan D.M."/>
            <person name="Scott B."/>
            <person name="Tudzynski P."/>
            <person name="An Z."/>
            <person name="Arnaoudova E.G."/>
            <person name="Bullock C.T."/>
            <person name="Charlton N.D."/>
            <person name="Chen L."/>
            <person name="Cox M."/>
            <person name="Dinkins R.D."/>
            <person name="Florea S."/>
            <person name="Glenn A.E."/>
            <person name="Gordon A."/>
            <person name="Gueldener U."/>
            <person name="Harris D.R."/>
            <person name="Hollin W."/>
            <person name="Jaromczyk J."/>
            <person name="Johnson R.D."/>
            <person name="Khan A.K."/>
            <person name="Leistner E."/>
            <person name="Leuchtmann A."/>
            <person name="Li C."/>
            <person name="Liu J."/>
            <person name="Liu J."/>
            <person name="Liu M."/>
            <person name="Mace W."/>
            <person name="Machado C."/>
            <person name="Nagabhyru P."/>
            <person name="Pan J."/>
            <person name="Schmid J."/>
            <person name="Sugawara K."/>
            <person name="Steiner U."/>
            <person name="Takach J.E."/>
            <person name="Tanaka E."/>
            <person name="Webb J.S."/>
            <person name="Wilson E.V."/>
            <person name="Wiseman J.L."/>
            <person name="Yoshida R."/>
            <person name="Zeng Z."/>
        </authorList>
    </citation>
    <scope>NUCLEOTIDE SEQUENCE [LARGE SCALE GENOMIC DNA]</scope>
    <source>
        <strain evidence="3 4">20.1</strain>
    </source>
</reference>
<feature type="transmembrane region" description="Helical" evidence="2">
    <location>
        <begin position="170"/>
        <end position="195"/>
    </location>
</feature>
<dbReference type="HOGENOM" id="CLU_539678_0_0_1"/>
<gene>
    <name evidence="3" type="ORF">CPUR_03970</name>
</gene>